<dbReference type="GO" id="GO:0005634">
    <property type="term" value="C:nucleus"/>
    <property type="evidence" value="ECO:0007669"/>
    <property type="project" value="TreeGrafter"/>
</dbReference>
<dbReference type="PANTHER" id="PTHR12706">
    <property type="entry name" value="STRAWBERRY NOTCH-RELATED"/>
    <property type="match status" value="1"/>
</dbReference>
<dbReference type="PANTHER" id="PTHR12706:SF13">
    <property type="entry name" value="PROTEIN FORGETTER 1"/>
    <property type="match status" value="1"/>
</dbReference>
<dbReference type="Proteomes" id="UP001163823">
    <property type="component" value="Chromosome 12"/>
</dbReference>
<dbReference type="GO" id="GO:0042393">
    <property type="term" value="F:histone binding"/>
    <property type="evidence" value="ECO:0007669"/>
    <property type="project" value="TreeGrafter"/>
</dbReference>
<dbReference type="EMBL" id="JARAOO010000012">
    <property type="protein sequence ID" value="KAJ7949028.1"/>
    <property type="molecule type" value="Genomic_DNA"/>
</dbReference>
<gene>
    <name evidence="1" type="ORF">O6P43_029421</name>
</gene>
<dbReference type="GO" id="GO:0006355">
    <property type="term" value="P:regulation of DNA-templated transcription"/>
    <property type="evidence" value="ECO:0007669"/>
    <property type="project" value="InterPro"/>
</dbReference>
<evidence type="ECO:0000313" key="1">
    <source>
        <dbReference type="EMBL" id="KAJ7949028.1"/>
    </source>
</evidence>
<dbReference type="GO" id="GO:0031490">
    <property type="term" value="F:chromatin DNA binding"/>
    <property type="evidence" value="ECO:0007669"/>
    <property type="project" value="TreeGrafter"/>
</dbReference>
<name>A0AAD7L0L2_QUISA</name>
<proteinExistence type="predicted"/>
<accession>A0AAD7L0L2</accession>
<sequence>MMLDDFSIGLLLEFQNRLFELFVSILVLLIHNARIEGNLDSGIVEMKANVIELQGTPKFMLIIWQASTTLFTFILDRGITREVEPQSSACTGPTVSLATSIQLAEENKK</sequence>
<dbReference type="InterPro" id="IPR026741">
    <property type="entry name" value="SNO"/>
</dbReference>
<keyword evidence="2" id="KW-1185">Reference proteome</keyword>
<evidence type="ECO:0000313" key="2">
    <source>
        <dbReference type="Proteomes" id="UP001163823"/>
    </source>
</evidence>
<organism evidence="1 2">
    <name type="scientific">Quillaja saponaria</name>
    <name type="common">Soap bark tree</name>
    <dbReference type="NCBI Taxonomy" id="32244"/>
    <lineage>
        <taxon>Eukaryota</taxon>
        <taxon>Viridiplantae</taxon>
        <taxon>Streptophyta</taxon>
        <taxon>Embryophyta</taxon>
        <taxon>Tracheophyta</taxon>
        <taxon>Spermatophyta</taxon>
        <taxon>Magnoliopsida</taxon>
        <taxon>eudicotyledons</taxon>
        <taxon>Gunneridae</taxon>
        <taxon>Pentapetalae</taxon>
        <taxon>rosids</taxon>
        <taxon>fabids</taxon>
        <taxon>Fabales</taxon>
        <taxon>Quillajaceae</taxon>
        <taxon>Quillaja</taxon>
    </lineage>
</organism>
<dbReference type="AlphaFoldDB" id="A0AAD7L0L2"/>
<reference evidence="1" key="1">
    <citation type="journal article" date="2023" name="Science">
        <title>Elucidation of the pathway for biosynthesis of saponin adjuvants from the soapbark tree.</title>
        <authorList>
            <person name="Reed J."/>
            <person name="Orme A."/>
            <person name="El-Demerdash A."/>
            <person name="Owen C."/>
            <person name="Martin L.B.B."/>
            <person name="Misra R.C."/>
            <person name="Kikuchi S."/>
            <person name="Rejzek M."/>
            <person name="Martin A.C."/>
            <person name="Harkess A."/>
            <person name="Leebens-Mack J."/>
            <person name="Louveau T."/>
            <person name="Stephenson M.J."/>
            <person name="Osbourn A."/>
        </authorList>
    </citation>
    <scope>NUCLEOTIDE SEQUENCE</scope>
    <source>
        <strain evidence="1">S10</strain>
    </source>
</reference>
<dbReference type="KEGG" id="qsa:O6P43_029421"/>
<comment type="caution">
    <text evidence="1">The sequence shown here is derived from an EMBL/GenBank/DDBJ whole genome shotgun (WGS) entry which is preliminary data.</text>
</comment>
<protein>
    <submittedName>
        <fullName evidence="1">Protein strawberry notch-like</fullName>
    </submittedName>
</protein>